<comment type="caution">
    <text evidence="1">The sequence shown here is derived from an EMBL/GenBank/DDBJ whole genome shotgun (WGS) entry which is preliminary data.</text>
</comment>
<organism evidence="1 2">
    <name type="scientific">Glarea lozoyensis (strain ATCC 74030 / MF5533)</name>
    <dbReference type="NCBI Taxonomy" id="1104152"/>
    <lineage>
        <taxon>Eukaryota</taxon>
        <taxon>Fungi</taxon>
        <taxon>Dikarya</taxon>
        <taxon>Ascomycota</taxon>
        <taxon>Pezizomycotina</taxon>
        <taxon>Leotiomycetes</taxon>
        <taxon>Helotiales</taxon>
        <taxon>Helotiaceae</taxon>
        <taxon>Glarea</taxon>
    </lineage>
</organism>
<proteinExistence type="predicted"/>
<dbReference type="EMBL" id="AGUE01000283">
    <property type="protein sequence ID" value="EHK96082.1"/>
    <property type="molecule type" value="Genomic_DNA"/>
</dbReference>
<dbReference type="Proteomes" id="UP000005446">
    <property type="component" value="Unassembled WGS sequence"/>
</dbReference>
<gene>
    <name evidence="1" type="ORF">M7I_8240</name>
</gene>
<reference evidence="1 2" key="1">
    <citation type="journal article" date="2012" name="Eukaryot. Cell">
        <title>Genome sequence of the fungus Glarea lozoyensis: the first genome sequence of a species from the Helotiaceae family.</title>
        <authorList>
            <person name="Youssar L."/>
            <person name="Gruening B.A."/>
            <person name="Erxleben A."/>
            <person name="Guenther S."/>
            <person name="Huettel W."/>
        </authorList>
    </citation>
    <scope>NUCLEOTIDE SEQUENCE [LARGE SCALE GENOMIC DNA]</scope>
    <source>
        <strain evidence="2">ATCC 74030 / MF5533</strain>
    </source>
</reference>
<protein>
    <submittedName>
        <fullName evidence="1">Uncharacterized protein</fullName>
    </submittedName>
</protein>
<name>H0EZH2_GLAL7</name>
<keyword evidence="2" id="KW-1185">Reference proteome</keyword>
<accession>H0EZH2</accession>
<evidence type="ECO:0000313" key="1">
    <source>
        <dbReference type="EMBL" id="EHK96082.1"/>
    </source>
</evidence>
<dbReference type="AlphaFoldDB" id="H0EZH2"/>
<dbReference type="InParanoid" id="H0EZH2"/>
<sequence>MVTPIRKEMLNTCRSKDLIRNPEITIRDMHEKYPFETSASWASRQSVRIVFEIITDRVLIFPLRNDCALQLVPIHSNLLDNAAIEKLIWALENFDEYGECFWLDLRHLLFTQLCLFRLKECARIQGFVKLTQASPYRVNSTSAALGFRIRSPDSL</sequence>
<evidence type="ECO:0000313" key="2">
    <source>
        <dbReference type="Proteomes" id="UP000005446"/>
    </source>
</evidence>
<dbReference type="HOGENOM" id="CLU_1695656_0_0_1"/>